<proteinExistence type="predicted"/>
<sequence>MQAFTGSISLDRQPQQQLKVAAACSPLQPLPQRATTRCQARQRNNGASNWDSPGLDPHLNFIFLPGHINFRTYEMDLTTNLTKSLRLSTFIMGGLEFLHYT</sequence>
<dbReference type="EMBL" id="JALJOT010000004">
    <property type="protein sequence ID" value="KAK9915803.1"/>
    <property type="molecule type" value="Genomic_DNA"/>
</dbReference>
<name>A0ABR2YVG6_9CHLO</name>
<organism evidence="1 2">
    <name type="scientific">Coccomyxa subellipsoidea</name>
    <dbReference type="NCBI Taxonomy" id="248742"/>
    <lineage>
        <taxon>Eukaryota</taxon>
        <taxon>Viridiplantae</taxon>
        <taxon>Chlorophyta</taxon>
        <taxon>core chlorophytes</taxon>
        <taxon>Trebouxiophyceae</taxon>
        <taxon>Trebouxiophyceae incertae sedis</taxon>
        <taxon>Coccomyxaceae</taxon>
        <taxon>Coccomyxa</taxon>
    </lineage>
</organism>
<accession>A0ABR2YVG6</accession>
<evidence type="ECO:0000313" key="2">
    <source>
        <dbReference type="Proteomes" id="UP001491310"/>
    </source>
</evidence>
<evidence type="ECO:0000313" key="1">
    <source>
        <dbReference type="EMBL" id="KAK9915803.1"/>
    </source>
</evidence>
<keyword evidence="2" id="KW-1185">Reference proteome</keyword>
<dbReference type="Proteomes" id="UP001491310">
    <property type="component" value="Unassembled WGS sequence"/>
</dbReference>
<reference evidence="1 2" key="1">
    <citation type="journal article" date="2024" name="Nat. Commun.">
        <title>Phylogenomics reveals the evolutionary origins of lichenization in chlorophyte algae.</title>
        <authorList>
            <person name="Puginier C."/>
            <person name="Libourel C."/>
            <person name="Otte J."/>
            <person name="Skaloud P."/>
            <person name="Haon M."/>
            <person name="Grisel S."/>
            <person name="Petersen M."/>
            <person name="Berrin J.G."/>
            <person name="Delaux P.M."/>
            <person name="Dal Grande F."/>
            <person name="Keller J."/>
        </authorList>
    </citation>
    <scope>NUCLEOTIDE SEQUENCE [LARGE SCALE GENOMIC DNA]</scope>
    <source>
        <strain evidence="1 2">SAG 216-7</strain>
    </source>
</reference>
<protein>
    <submittedName>
        <fullName evidence="1">Uncharacterized protein</fullName>
    </submittedName>
</protein>
<gene>
    <name evidence="1" type="ORF">WJX75_004270</name>
</gene>
<comment type="caution">
    <text evidence="1">The sequence shown here is derived from an EMBL/GenBank/DDBJ whole genome shotgun (WGS) entry which is preliminary data.</text>
</comment>